<evidence type="ECO:0000313" key="2">
    <source>
        <dbReference type="EMBL" id="RGP55978.1"/>
    </source>
</evidence>
<gene>
    <name evidence="2" type="ORF">ASB58_00905</name>
</gene>
<dbReference type="AlphaFoldDB" id="A0A395R777"/>
<reference evidence="2 3" key="1">
    <citation type="journal article" date="2018" name="Syst. Appl. Microbiol.">
        <title>Pseudomonas gallaeciensis sp. nov., isolated from crude-oil-contaminated intertidal sand samples after the Prestige oil spill.</title>
        <authorList>
            <person name="Mulet M."/>
            <person name="Sanchez D."/>
            <person name="Rodriguez A.C."/>
            <person name="Nogales B."/>
            <person name="Bosch R."/>
            <person name="Busquets A."/>
            <person name="Gomila M."/>
            <person name="Lalucat J."/>
            <person name="Garcia-Valdes E."/>
        </authorList>
    </citation>
    <scope>NUCLEOTIDE SEQUENCE [LARGE SCALE GENOMIC DNA]</scope>
    <source>
        <strain evidence="2 3">V113</strain>
    </source>
</reference>
<organism evidence="2 3">
    <name type="scientific">Pseudomonas abyssi</name>
    <dbReference type="NCBI Taxonomy" id="170540"/>
    <lineage>
        <taxon>Bacteria</taxon>
        <taxon>Pseudomonadati</taxon>
        <taxon>Pseudomonadota</taxon>
        <taxon>Gammaproteobacteria</taxon>
        <taxon>Pseudomonadales</taxon>
        <taxon>Pseudomonadaceae</taxon>
        <taxon>Pseudomonas</taxon>
    </lineage>
</organism>
<dbReference type="InterPro" id="IPR006528">
    <property type="entry name" value="Phage_head_morphogenesis_dom"/>
</dbReference>
<sequence>MATPATYGSLPFDEQIQFLQRKLPSVDYAQVRQAAHDQAFVVAGGHRLDMVSDIHAVLNRNLREGDTLERFRADFYAVLDNYGWDPEGGRGWRSRVIYETNLRTSYAAGRYQQLQAVKEDRPFWMYVHSDAVITPRPEHEAWDGLVLSADDPWWQTHYPPNGWGCQCGVRALNQRDLDRLGKSGPDQAPPLNERQIVHKGERVSVPEGIDAGWNYAPGRSAFEQQVQHVLEKVPALPADLGAATSRELVLYPAVQQALASDWRRMLTQVMDDGKPRGRQLVVGTLSPNVVSGMQTAGVVAATAAITMNDASVLHTLRGSKAAAATAAGAPKALNVDELAQLPAVLASPQAVLLDVAANTLLYVFPAERREAGKLVVVVNYRLKGNERTNAVRSGSLIDWQNVRKDVDNGKLVLLEGQL</sequence>
<proteinExistence type="predicted"/>
<dbReference type="OrthoDB" id="9813502at2"/>
<dbReference type="EMBL" id="LMAZ01000001">
    <property type="protein sequence ID" value="RGP55978.1"/>
    <property type="molecule type" value="Genomic_DNA"/>
</dbReference>
<dbReference type="RefSeq" id="WP_118129023.1">
    <property type="nucleotide sequence ID" value="NZ_LMAZ01000001.1"/>
</dbReference>
<keyword evidence="3" id="KW-1185">Reference proteome</keyword>
<name>A0A395R777_9PSED</name>
<protein>
    <recommendedName>
        <fullName evidence="1">Phage head morphogenesis domain-containing protein</fullName>
    </recommendedName>
</protein>
<evidence type="ECO:0000259" key="1">
    <source>
        <dbReference type="Pfam" id="PF04233"/>
    </source>
</evidence>
<comment type="caution">
    <text evidence="2">The sequence shown here is derived from an EMBL/GenBank/DDBJ whole genome shotgun (WGS) entry which is preliminary data.</text>
</comment>
<dbReference type="Pfam" id="PF04233">
    <property type="entry name" value="Phage_Mu_F"/>
    <property type="match status" value="1"/>
</dbReference>
<accession>A0A395R777</accession>
<feature type="domain" description="Phage head morphogenesis" evidence="1">
    <location>
        <begin position="53"/>
        <end position="169"/>
    </location>
</feature>
<evidence type="ECO:0000313" key="3">
    <source>
        <dbReference type="Proteomes" id="UP000265411"/>
    </source>
</evidence>
<dbReference type="Proteomes" id="UP000265411">
    <property type="component" value="Unassembled WGS sequence"/>
</dbReference>